<organism evidence="2 3">
    <name type="scientific">Saccharopolyspora shandongensis</name>
    <dbReference type="NCBI Taxonomy" id="418495"/>
    <lineage>
        <taxon>Bacteria</taxon>
        <taxon>Bacillati</taxon>
        <taxon>Actinomycetota</taxon>
        <taxon>Actinomycetes</taxon>
        <taxon>Pseudonocardiales</taxon>
        <taxon>Pseudonocardiaceae</taxon>
        <taxon>Saccharopolyspora</taxon>
    </lineage>
</organism>
<keyword evidence="3" id="KW-1185">Reference proteome</keyword>
<accession>A0A1H3FJ23</accession>
<sequence>MQAESEPTPDGNATEVQRRDVAVGCGLAAILAPLLSLLVVLVVAVPDGEASGFANGMWFWLVATIGWPVLTAVLAVPLVVLVPRSLAQGRRDRAAQAADGTPAGEWSAKQRLLVFGAVAGMMVLFVVGVSIGA</sequence>
<dbReference type="AlphaFoldDB" id="A0A1H3FJ23"/>
<evidence type="ECO:0000313" key="3">
    <source>
        <dbReference type="Proteomes" id="UP000199529"/>
    </source>
</evidence>
<dbReference type="Proteomes" id="UP000199529">
    <property type="component" value="Unassembled WGS sequence"/>
</dbReference>
<dbReference type="OrthoDB" id="9862940at2"/>
<evidence type="ECO:0000256" key="1">
    <source>
        <dbReference type="SAM" id="Phobius"/>
    </source>
</evidence>
<feature type="transmembrane region" description="Helical" evidence="1">
    <location>
        <begin position="57"/>
        <end position="82"/>
    </location>
</feature>
<keyword evidence="1" id="KW-0812">Transmembrane</keyword>
<name>A0A1H3FJ23_9PSEU</name>
<dbReference type="EMBL" id="FNOK01000017">
    <property type="protein sequence ID" value="SDX90787.1"/>
    <property type="molecule type" value="Genomic_DNA"/>
</dbReference>
<reference evidence="3" key="1">
    <citation type="submission" date="2016-10" db="EMBL/GenBank/DDBJ databases">
        <authorList>
            <person name="Varghese N."/>
            <person name="Submissions S."/>
        </authorList>
    </citation>
    <scope>NUCLEOTIDE SEQUENCE [LARGE SCALE GENOMIC DNA]</scope>
    <source>
        <strain evidence="3">CGMCC 4.3530</strain>
    </source>
</reference>
<dbReference type="RefSeq" id="WP_093267223.1">
    <property type="nucleotide sequence ID" value="NZ_FNOK01000017.1"/>
</dbReference>
<gene>
    <name evidence="2" type="ORF">SAMN05216215_101729</name>
</gene>
<feature type="transmembrane region" description="Helical" evidence="1">
    <location>
        <begin position="112"/>
        <end position="131"/>
    </location>
</feature>
<keyword evidence="1" id="KW-1133">Transmembrane helix</keyword>
<protein>
    <submittedName>
        <fullName evidence="2">Uncharacterized protein</fullName>
    </submittedName>
</protein>
<feature type="transmembrane region" description="Helical" evidence="1">
    <location>
        <begin position="21"/>
        <end position="45"/>
    </location>
</feature>
<evidence type="ECO:0000313" key="2">
    <source>
        <dbReference type="EMBL" id="SDX90787.1"/>
    </source>
</evidence>
<dbReference type="STRING" id="418495.SAMN05216215_101729"/>
<keyword evidence="1" id="KW-0472">Membrane</keyword>
<proteinExistence type="predicted"/>